<dbReference type="AlphaFoldDB" id="A0A2S3II58"/>
<dbReference type="InterPro" id="IPR023214">
    <property type="entry name" value="HAD_sf"/>
</dbReference>
<feature type="chain" id="PRO_5015739038" description="Acid phosphatase" evidence="2">
    <location>
        <begin position="31"/>
        <end position="306"/>
    </location>
</feature>
<evidence type="ECO:0000313" key="3">
    <source>
        <dbReference type="EMBL" id="PAN44703.1"/>
    </source>
</evidence>
<reference evidence="3" key="1">
    <citation type="submission" date="2018-04" db="EMBL/GenBank/DDBJ databases">
        <title>WGS assembly of Panicum hallii.</title>
        <authorList>
            <person name="Lovell J."/>
            <person name="Jenkins J."/>
            <person name="Lowry D."/>
            <person name="Mamidi S."/>
            <person name="Sreedasyam A."/>
            <person name="Weng X."/>
            <person name="Barry K."/>
            <person name="Bonette J."/>
            <person name="Campitelli B."/>
            <person name="Daum C."/>
            <person name="Gordon S."/>
            <person name="Gould B."/>
            <person name="Lipzen A."/>
            <person name="Macqueen A."/>
            <person name="Palacio-Mejia J."/>
            <person name="Plott C."/>
            <person name="Shakirov E."/>
            <person name="Shu S."/>
            <person name="Yoshinaga Y."/>
            <person name="Zane M."/>
            <person name="Rokhsar D."/>
            <person name="Grimwood J."/>
            <person name="Schmutz J."/>
            <person name="Juenger T."/>
        </authorList>
    </citation>
    <scope>NUCLEOTIDE SEQUENCE [LARGE SCALE GENOMIC DNA]</scope>
    <source>
        <strain evidence="3">FIL2</strain>
    </source>
</reference>
<dbReference type="CDD" id="cd07535">
    <property type="entry name" value="HAD_VSP"/>
    <property type="match status" value="1"/>
</dbReference>
<evidence type="ECO:0008006" key="4">
    <source>
        <dbReference type="Google" id="ProtNLM"/>
    </source>
</evidence>
<evidence type="ECO:0000256" key="1">
    <source>
        <dbReference type="ARBA" id="ARBA00022729"/>
    </source>
</evidence>
<gene>
    <name evidence="3" type="ORF">PAHAL_9G062600</name>
</gene>
<sequence>MAPHRGGGDLVRLLVTLLLAATPLLAPIAAEPEAEVAATAPSQVASEEAADAVAAAAQQHLLPRPLVIELPSSSSSLARGADEGPDDVPADVRCASWRLAAEANNLAPWEAVPAECAAHVRAYLTGAAYRSDLELVARESAAYARAAPLGGDGRDAWIFDVDETLLSNLPYYADHGYGLELFDHLEFDKWVERGEAPGIPSSLKLYKEVLELGFKAILLTGRSEGHRGVTVDNLNKQGFHDWDKLILRTAADRKKTATTYKSEKRKEIEAEGYRILGNSGDQWSDLLGSSMSARSFKLPNPMYYIP</sequence>
<dbReference type="PANTHER" id="PTHR31284:SF7">
    <property type="entry name" value="ACID PHOSPHATASE-LIKE PROTEIN"/>
    <property type="match status" value="1"/>
</dbReference>
<evidence type="ECO:0000256" key="2">
    <source>
        <dbReference type="SAM" id="SignalP"/>
    </source>
</evidence>
<dbReference type="InterPro" id="IPR036412">
    <property type="entry name" value="HAD-like_sf"/>
</dbReference>
<dbReference type="GO" id="GO:0003993">
    <property type="term" value="F:acid phosphatase activity"/>
    <property type="evidence" value="ECO:0007669"/>
    <property type="project" value="InterPro"/>
</dbReference>
<dbReference type="PANTHER" id="PTHR31284">
    <property type="entry name" value="ACID PHOSPHATASE-LIKE PROTEIN"/>
    <property type="match status" value="1"/>
</dbReference>
<dbReference type="InterPro" id="IPR005519">
    <property type="entry name" value="Acid_phosphat_B-like"/>
</dbReference>
<dbReference type="Pfam" id="PF03767">
    <property type="entry name" value="Acid_phosphat_B"/>
    <property type="match status" value="1"/>
</dbReference>
<keyword evidence="1 2" id="KW-0732">Signal</keyword>
<accession>A0A2S3II58</accession>
<dbReference type="Gene3D" id="3.40.50.1000">
    <property type="entry name" value="HAD superfamily/HAD-like"/>
    <property type="match status" value="1"/>
</dbReference>
<feature type="signal peptide" evidence="2">
    <location>
        <begin position="1"/>
        <end position="30"/>
    </location>
</feature>
<dbReference type="SUPFAM" id="SSF56784">
    <property type="entry name" value="HAD-like"/>
    <property type="match status" value="1"/>
</dbReference>
<proteinExistence type="predicted"/>
<dbReference type="Proteomes" id="UP000243499">
    <property type="component" value="Chromosome 9"/>
</dbReference>
<dbReference type="Gramene" id="PAN44703">
    <property type="protein sequence ID" value="PAN44703"/>
    <property type="gene ID" value="PAHAL_9G062600"/>
</dbReference>
<protein>
    <recommendedName>
        <fullName evidence="4">Acid phosphatase</fullName>
    </recommendedName>
</protein>
<name>A0A2S3II58_9POAL</name>
<organism evidence="3">
    <name type="scientific">Panicum hallii</name>
    <dbReference type="NCBI Taxonomy" id="206008"/>
    <lineage>
        <taxon>Eukaryota</taxon>
        <taxon>Viridiplantae</taxon>
        <taxon>Streptophyta</taxon>
        <taxon>Embryophyta</taxon>
        <taxon>Tracheophyta</taxon>
        <taxon>Spermatophyta</taxon>
        <taxon>Magnoliopsida</taxon>
        <taxon>Liliopsida</taxon>
        <taxon>Poales</taxon>
        <taxon>Poaceae</taxon>
        <taxon>PACMAD clade</taxon>
        <taxon>Panicoideae</taxon>
        <taxon>Panicodae</taxon>
        <taxon>Paniceae</taxon>
        <taxon>Panicinae</taxon>
        <taxon>Panicum</taxon>
        <taxon>Panicum sect. Panicum</taxon>
    </lineage>
</organism>
<dbReference type="EMBL" id="CM008054">
    <property type="protein sequence ID" value="PAN44703.1"/>
    <property type="molecule type" value="Genomic_DNA"/>
</dbReference>
<dbReference type="NCBIfam" id="TIGR01675">
    <property type="entry name" value="plant-AP"/>
    <property type="match status" value="1"/>
</dbReference>
<dbReference type="InterPro" id="IPR010028">
    <property type="entry name" value="Acid_phosphatase_pln"/>
</dbReference>